<evidence type="ECO:0000313" key="3">
    <source>
        <dbReference type="Proteomes" id="UP001516400"/>
    </source>
</evidence>
<evidence type="ECO:0000313" key="2">
    <source>
        <dbReference type="EMBL" id="KAL3279607.1"/>
    </source>
</evidence>
<reference evidence="2 3" key="1">
    <citation type="journal article" date="2021" name="BMC Biol.">
        <title>Horizontally acquired antibacterial genes associated with adaptive radiation of ladybird beetles.</title>
        <authorList>
            <person name="Li H.S."/>
            <person name="Tang X.F."/>
            <person name="Huang Y.H."/>
            <person name="Xu Z.Y."/>
            <person name="Chen M.L."/>
            <person name="Du X.Y."/>
            <person name="Qiu B.Y."/>
            <person name="Chen P.T."/>
            <person name="Zhang W."/>
            <person name="Slipinski A."/>
            <person name="Escalona H.E."/>
            <person name="Waterhouse R.M."/>
            <person name="Zwick A."/>
            <person name="Pang H."/>
        </authorList>
    </citation>
    <scope>NUCLEOTIDE SEQUENCE [LARGE SCALE GENOMIC DNA]</scope>
    <source>
        <strain evidence="2">SYSU2018</strain>
    </source>
</reference>
<feature type="region of interest" description="Disordered" evidence="1">
    <location>
        <begin position="99"/>
        <end position="154"/>
    </location>
</feature>
<organism evidence="2 3">
    <name type="scientific">Cryptolaemus montrouzieri</name>
    <dbReference type="NCBI Taxonomy" id="559131"/>
    <lineage>
        <taxon>Eukaryota</taxon>
        <taxon>Metazoa</taxon>
        <taxon>Ecdysozoa</taxon>
        <taxon>Arthropoda</taxon>
        <taxon>Hexapoda</taxon>
        <taxon>Insecta</taxon>
        <taxon>Pterygota</taxon>
        <taxon>Neoptera</taxon>
        <taxon>Endopterygota</taxon>
        <taxon>Coleoptera</taxon>
        <taxon>Polyphaga</taxon>
        <taxon>Cucujiformia</taxon>
        <taxon>Coccinelloidea</taxon>
        <taxon>Coccinellidae</taxon>
        <taxon>Scymninae</taxon>
        <taxon>Scymnini</taxon>
        <taxon>Cryptolaemus</taxon>
    </lineage>
</organism>
<feature type="compositionally biased region" description="Polar residues" evidence="1">
    <location>
        <begin position="19"/>
        <end position="31"/>
    </location>
</feature>
<proteinExistence type="predicted"/>
<accession>A0ABD2NLM6</accession>
<feature type="compositionally biased region" description="Basic residues" evidence="1">
    <location>
        <begin position="114"/>
        <end position="149"/>
    </location>
</feature>
<dbReference type="AlphaFoldDB" id="A0ABD2NLM6"/>
<protein>
    <submittedName>
        <fullName evidence="2">Uncharacterized protein</fullName>
    </submittedName>
</protein>
<gene>
    <name evidence="2" type="ORF">HHI36_017113</name>
</gene>
<evidence type="ECO:0000256" key="1">
    <source>
        <dbReference type="SAM" id="MobiDB-lite"/>
    </source>
</evidence>
<dbReference type="EMBL" id="JABFTP020000124">
    <property type="protein sequence ID" value="KAL3279607.1"/>
    <property type="molecule type" value="Genomic_DNA"/>
</dbReference>
<name>A0ABD2NLM6_9CUCU</name>
<dbReference type="Proteomes" id="UP001516400">
    <property type="component" value="Unassembled WGS sequence"/>
</dbReference>
<comment type="caution">
    <text evidence="2">The sequence shown here is derived from an EMBL/GenBank/DDBJ whole genome shotgun (WGS) entry which is preliminary data.</text>
</comment>
<keyword evidence="3" id="KW-1185">Reference proteome</keyword>
<feature type="region of interest" description="Disordered" evidence="1">
    <location>
        <begin position="1"/>
        <end position="32"/>
    </location>
</feature>
<sequence>MFPDSEFSGSYVTDRPVPSSHNIAGSSTTDEGTIAVPSTSIARPSISSSTVDKVSIPDTHIVSEIPMQNPTTIRPLLQLPHALDLLVRRSVWKRKSTIYTDTPENENPMEMKQKQKRKETLKKTKSQRTVHKTEKHRKGQRKRKRKGQIHSKDCRDDDNTIRLECTESYADSIPGEQWFQCITCKLWADYKCIIVNLMFFDVNIVPPTLKIDYLSDLQFPNMSIKLVVSLS</sequence>